<sequence length="215" mass="23986">MELSTGLAMDDNASQGGNDQRGAPRYTSLIRAAKLVCGQGEFVCVIRDVSATGVSVRTFHQLPTDAAIALELQNGEAYELELVRSEGYEASYKFDAPVEVERLIRENWKYPKRGLRLNLMLPLTVSSLSGKAEAVTINISQQGARIECEQIYAIDQRVTISCEHLPDIRSTVRWRKDANYGLVFEDTFTLREFAIAAAKVQCPFLVEDDAWPKIP</sequence>
<accession>A0A222EQW8</accession>
<dbReference type="InterPro" id="IPR009875">
    <property type="entry name" value="PilZ_domain"/>
</dbReference>
<evidence type="ECO:0000313" key="1">
    <source>
        <dbReference type="EMBL" id="BBI19618.1"/>
    </source>
</evidence>
<dbReference type="SUPFAM" id="SSF141371">
    <property type="entry name" value="PilZ domain-like"/>
    <property type="match status" value="1"/>
</dbReference>
<gene>
    <name evidence="1" type="ORF">EKJ_04650</name>
</gene>
<dbReference type="GO" id="GO:0035438">
    <property type="term" value="F:cyclic-di-GMP binding"/>
    <property type="evidence" value="ECO:0007669"/>
    <property type="project" value="InterPro"/>
</dbReference>
<reference evidence="1 2" key="1">
    <citation type="submission" date="2019-01" db="EMBL/GenBank/DDBJ databases">
        <title>Complete genome sequence of Erythrobacter flavus KJ5.</title>
        <authorList>
            <person name="Kanesaki Y."/>
            <person name="Brotosudarmo T."/>
            <person name="Moriuchi R."/>
            <person name="Awai K."/>
        </authorList>
    </citation>
    <scope>NUCLEOTIDE SEQUENCE [LARGE SCALE GENOMIC DNA]</scope>
    <source>
        <strain evidence="1 2">KJ5</strain>
    </source>
</reference>
<dbReference type="KEGG" id="efv:CHH26_00560"/>
<keyword evidence="2" id="KW-1185">Reference proteome</keyword>
<dbReference type="EMBL" id="AP019389">
    <property type="protein sequence ID" value="BBI19618.1"/>
    <property type="molecule type" value="Genomic_DNA"/>
</dbReference>
<dbReference type="RefSeq" id="WP_067675273.1">
    <property type="nucleotide sequence ID" value="NZ_AP019389.1"/>
</dbReference>
<proteinExistence type="predicted"/>
<name>A0A222EQW8_9SPHN</name>
<dbReference type="Proteomes" id="UP000290057">
    <property type="component" value="Chromosome"/>
</dbReference>
<dbReference type="Pfam" id="PF07238">
    <property type="entry name" value="PilZ"/>
    <property type="match status" value="1"/>
</dbReference>
<evidence type="ECO:0000313" key="2">
    <source>
        <dbReference type="Proteomes" id="UP000290057"/>
    </source>
</evidence>
<organism evidence="1 2">
    <name type="scientific">Qipengyuania flava</name>
    <dbReference type="NCBI Taxonomy" id="192812"/>
    <lineage>
        <taxon>Bacteria</taxon>
        <taxon>Pseudomonadati</taxon>
        <taxon>Pseudomonadota</taxon>
        <taxon>Alphaproteobacteria</taxon>
        <taxon>Sphingomonadales</taxon>
        <taxon>Erythrobacteraceae</taxon>
        <taxon>Qipengyuania</taxon>
    </lineage>
</organism>
<dbReference type="AlphaFoldDB" id="A0A222EQW8"/>
<protein>
    <submittedName>
        <fullName evidence="1">Uncharacterized protein</fullName>
    </submittedName>
</protein>